<name>A0A099K948_COLPS</name>
<dbReference type="PANTHER" id="PTHR33525:SF3">
    <property type="entry name" value="RIBONUCLEASE Y"/>
    <property type="match status" value="1"/>
</dbReference>
<dbReference type="PANTHER" id="PTHR33525">
    <property type="match status" value="1"/>
</dbReference>
<dbReference type="PROSITE" id="PS51833">
    <property type="entry name" value="HDOD"/>
    <property type="match status" value="1"/>
</dbReference>
<evidence type="ECO:0000259" key="1">
    <source>
        <dbReference type="PROSITE" id="PS51833"/>
    </source>
</evidence>
<dbReference type="OrthoDB" id="598113at2"/>
<dbReference type="PATRIC" id="fig|28229.4.peg.4151"/>
<evidence type="ECO:0000313" key="2">
    <source>
        <dbReference type="EMBL" id="KGJ87259.1"/>
    </source>
</evidence>
<evidence type="ECO:0000313" key="3">
    <source>
        <dbReference type="Proteomes" id="UP000029843"/>
    </source>
</evidence>
<sequence>MATENALYTILIEKIKQDTLVLPTLPEVALKVRSAADDPDINLNQMSDIISQDPALSLGMLKVANSALLGRSIKAETVPQAVTRIGLTQIKSIATAMAIEQVFVSNNDIVTMYMNKAWVKTIDIASVAISLMNLYLKENKHTPLSLDTITLAALIHNIGVLPILTEAENHPDVFANPTFLQQAIIKLSGRVGGAITRNWGFSEEFTLLAESWSDLTILPTEAHYLDFIRAGAIYHNVFKNESTKEALLKNYTKKGILPDVDFMDGDEFKEMCEGVKAMFI</sequence>
<dbReference type="RefSeq" id="WP_033095683.1">
    <property type="nucleotide sequence ID" value="NZ_JQED01000055.1"/>
</dbReference>
<dbReference type="AlphaFoldDB" id="A0A099K948"/>
<feature type="domain" description="HDOD" evidence="1">
    <location>
        <begin position="22"/>
        <end position="215"/>
    </location>
</feature>
<dbReference type="InterPro" id="IPR013976">
    <property type="entry name" value="HDOD"/>
</dbReference>
<gene>
    <name evidence="2" type="ORF">ND2E_0666</name>
</gene>
<comment type="caution">
    <text evidence="2">The sequence shown here is derived from an EMBL/GenBank/DDBJ whole genome shotgun (WGS) entry which is preliminary data.</text>
</comment>
<protein>
    <submittedName>
        <fullName evidence="2">Putative signal transduction protein</fullName>
    </submittedName>
</protein>
<dbReference type="Proteomes" id="UP000029843">
    <property type="component" value="Unassembled WGS sequence"/>
</dbReference>
<proteinExistence type="predicted"/>
<dbReference type="Gene3D" id="1.10.3210.10">
    <property type="entry name" value="Hypothetical protein af1432"/>
    <property type="match status" value="1"/>
</dbReference>
<dbReference type="Pfam" id="PF08668">
    <property type="entry name" value="HDOD"/>
    <property type="match status" value="1"/>
</dbReference>
<dbReference type="InterPro" id="IPR052340">
    <property type="entry name" value="RNase_Y/CdgJ"/>
</dbReference>
<organism evidence="2 3">
    <name type="scientific">Colwellia psychrerythraea</name>
    <name type="common">Vibrio psychroerythus</name>
    <dbReference type="NCBI Taxonomy" id="28229"/>
    <lineage>
        <taxon>Bacteria</taxon>
        <taxon>Pseudomonadati</taxon>
        <taxon>Pseudomonadota</taxon>
        <taxon>Gammaproteobacteria</taxon>
        <taxon>Alteromonadales</taxon>
        <taxon>Colwelliaceae</taxon>
        <taxon>Colwellia</taxon>
    </lineage>
</organism>
<accession>A0A099K948</accession>
<dbReference type="EMBL" id="JQED01000055">
    <property type="protein sequence ID" value="KGJ87259.1"/>
    <property type="molecule type" value="Genomic_DNA"/>
</dbReference>
<reference evidence="2 3" key="1">
    <citation type="submission" date="2014-08" db="EMBL/GenBank/DDBJ databases">
        <title>Genomic and Phenotypic Diversity of Colwellia psychrerythraea strains from Disparate Marine Basins.</title>
        <authorList>
            <person name="Techtmann S.M."/>
            <person name="Stelling S.C."/>
            <person name="Utturkar S.M."/>
            <person name="Alshibli N."/>
            <person name="Harris A."/>
            <person name="Brown S.D."/>
            <person name="Hazen T.C."/>
        </authorList>
    </citation>
    <scope>NUCLEOTIDE SEQUENCE [LARGE SCALE GENOMIC DNA]</scope>
    <source>
        <strain evidence="2 3">ND2E</strain>
    </source>
</reference>
<dbReference type="SUPFAM" id="SSF109604">
    <property type="entry name" value="HD-domain/PDEase-like"/>
    <property type="match status" value="1"/>
</dbReference>